<dbReference type="PANTHER" id="PTHR33018">
    <property type="entry name" value="OS10G0338966 PROTEIN-RELATED"/>
    <property type="match status" value="1"/>
</dbReference>
<dbReference type="PANTHER" id="PTHR33018:SF31">
    <property type="entry name" value="TRANSPOSASE, PTTA_EN_SPM, PLANT"/>
    <property type="match status" value="1"/>
</dbReference>
<reference evidence="3 4" key="1">
    <citation type="submission" date="2019-08" db="EMBL/GenBank/DDBJ databases">
        <title>Draft genome sequences of two oriental melons (Cucumis melo L. var makuwa).</title>
        <authorList>
            <person name="Kwon S.-Y."/>
        </authorList>
    </citation>
    <scope>NUCLEOTIDE SEQUENCE [LARGE SCALE GENOMIC DNA]</scope>
    <source>
        <strain evidence="4">cv. Chang Bougi</strain>
        <tissue evidence="3">Leaf</tissue>
    </source>
</reference>
<organism evidence="3 4">
    <name type="scientific">Cucumis melo var. makuwa</name>
    <name type="common">Oriental melon</name>
    <dbReference type="NCBI Taxonomy" id="1194695"/>
    <lineage>
        <taxon>Eukaryota</taxon>
        <taxon>Viridiplantae</taxon>
        <taxon>Streptophyta</taxon>
        <taxon>Embryophyta</taxon>
        <taxon>Tracheophyta</taxon>
        <taxon>Spermatophyta</taxon>
        <taxon>Magnoliopsida</taxon>
        <taxon>eudicotyledons</taxon>
        <taxon>Gunneridae</taxon>
        <taxon>Pentapetalae</taxon>
        <taxon>rosids</taxon>
        <taxon>fabids</taxon>
        <taxon>Cucurbitales</taxon>
        <taxon>Cucurbitaceae</taxon>
        <taxon>Benincaseae</taxon>
        <taxon>Cucumis</taxon>
    </lineage>
</organism>
<feature type="coiled-coil region" evidence="1">
    <location>
        <begin position="259"/>
        <end position="286"/>
    </location>
</feature>
<evidence type="ECO:0000313" key="3">
    <source>
        <dbReference type="EMBL" id="TYK27589.1"/>
    </source>
</evidence>
<feature type="region of interest" description="Disordered" evidence="2">
    <location>
        <begin position="170"/>
        <end position="190"/>
    </location>
</feature>
<protein>
    <submittedName>
        <fullName evidence="3">Uncharacterized protein</fullName>
    </submittedName>
</protein>
<dbReference type="AlphaFoldDB" id="A0A5D3DVY8"/>
<accession>A0A5D3DVY8</accession>
<gene>
    <name evidence="3" type="ORF">E5676_scaffold86G00010</name>
</gene>
<sequence>MFQSAHDKSCNRSNTFDTMFDDAKKPLYPGCKKFTKLSALVRLYNLKVRYGWSNTSFSELLSIINDLLASLKSFIGTTVRFHVPITYSDWPTVPKEIRAGFVVDPRSKKTIIQNAGVCFRQFKYKLTTTYVLPFLDDVEKLKFPPNEYSFIYQQHWTEFVTSRLKEDFKKKSENGKEKRKKHKYNHGTSTKGYTNLMEELDELVAIQKKTNDFGEKDILTRALGGKDHLGILHGVEKYVTKKKYFHTATQQKTNEKEDEKATSKEHDRMAKRIKELEDELLKMKEKDDCLGDLKEELGMGSKEKSSMERAENVSDLEDLSNDLESQKDVEDVVELNEDMNVCQHSKDDEEVEGVTLEKMKVGTSCKLVFETKDHVVEWGIIIDSDVEGDNVKVPVDVVVDVDCAISIPSEQGMYKMSQGVGSHIL</sequence>
<dbReference type="EMBL" id="SSTD01002671">
    <property type="protein sequence ID" value="TYK27589.1"/>
    <property type="molecule type" value="Genomic_DNA"/>
</dbReference>
<dbReference type="Proteomes" id="UP000321947">
    <property type="component" value="Unassembled WGS sequence"/>
</dbReference>
<evidence type="ECO:0000256" key="2">
    <source>
        <dbReference type="SAM" id="MobiDB-lite"/>
    </source>
</evidence>
<comment type="caution">
    <text evidence="3">The sequence shown here is derived from an EMBL/GenBank/DDBJ whole genome shotgun (WGS) entry which is preliminary data.</text>
</comment>
<name>A0A5D3DVY8_CUCMM</name>
<proteinExistence type="predicted"/>
<evidence type="ECO:0000256" key="1">
    <source>
        <dbReference type="SAM" id="Coils"/>
    </source>
</evidence>
<keyword evidence="1" id="KW-0175">Coiled coil</keyword>
<evidence type="ECO:0000313" key="4">
    <source>
        <dbReference type="Proteomes" id="UP000321947"/>
    </source>
</evidence>